<dbReference type="InterPro" id="IPR046903">
    <property type="entry name" value="Mab-21-like_nuc_Trfase"/>
</dbReference>
<dbReference type="EMBL" id="JAEAOA010001233">
    <property type="protein sequence ID" value="KAK3585713.1"/>
    <property type="molecule type" value="Genomic_DNA"/>
</dbReference>
<reference evidence="12" key="1">
    <citation type="journal article" date="2021" name="Genome Biol. Evol.">
        <title>A High-Quality Reference Genome for a Parasitic Bivalve with Doubly Uniparental Inheritance (Bivalvia: Unionida).</title>
        <authorList>
            <person name="Smith C.H."/>
        </authorList>
    </citation>
    <scope>NUCLEOTIDE SEQUENCE</scope>
    <source>
        <strain evidence="12">CHS0354</strain>
    </source>
</reference>
<dbReference type="SMART" id="SM01265">
    <property type="entry name" value="Mab-21"/>
    <property type="match status" value="1"/>
</dbReference>
<dbReference type="Pfam" id="PF03281">
    <property type="entry name" value="Mab-21"/>
    <property type="match status" value="1"/>
</dbReference>
<sequence length="762" mass="86875">MERNTNEQGLQCCPHCKKEFKQLSRHVPNCKKRPESEAGTPSVKCDIEVHPVDHAPTGRIIAPKEEGQDVQEKPREMCSGCGETFIHLQKHKSRCRGLKLQKTDNQSPPFPEGCLESKLMSSQRSSPSILISATGDITEDRSKKDTICPENSAGSRTFISARTSLTEPCKEKGNETCPYCEKSFKCVAKHIRACKMKNDERDADDIIECRPAQSGKEDLDIQEYEKKKLPSVLGMNIKCAIQEEKESKKVTKDGDNGSRRLELQDSGPTPDRKYQKSAPSMEQVKPLTSCPYCGRGFIQLPKHLRACKKRPDFSSDPSSMNKTDVQSQSSEQAQQKQIRPKCSKRNEHITETQGSVDVLRFAVDEDYAEANSDQKNGPRNTDYLRPQEMLHSPISINSSFLANIAYSEDPKAELDKLQAGNEIDELEISEAEKVVKEMEVSFLQRLNDCNNFKWTIFRTGSYSDKTKIKSANEFDFIVSIGIKCIVQCLQEPDTLGYCLVVPILDSNVPHYISSLMTDNYLDPILVKKMAFNLFNQVILDADFRKGRRIKRLYRDVGSPAFTITYKSGGGKEYEIDLVPAIHSDGWPPISAIKDWKPKWQHTQSLEDLKKDYFAVARENPNAKNVHQGELLWRLSFSRTEKLLWLSVDSDRSLPTCRKKILKFLKGILEECKNNNAAVMTHLSSFHLRTFMLHQYDRKPDDKDWLETKRRQCLHVCIMELIRILSSKQMDNYYVRGHNVLKQVEVKEVQIFIEALTHASGAF</sequence>
<keyword evidence="5" id="KW-0479">Metal-binding</keyword>
<dbReference type="InterPro" id="IPR046906">
    <property type="entry name" value="Mab-21_HhH/H2TH-like"/>
</dbReference>
<evidence type="ECO:0000256" key="6">
    <source>
        <dbReference type="ARBA" id="ARBA00022741"/>
    </source>
</evidence>
<keyword evidence="3" id="KW-0808">Transferase</keyword>
<gene>
    <name evidence="12" type="ORF">CHS0354_020281</name>
</gene>
<dbReference type="Gene3D" id="3.30.460.90">
    <property type="match status" value="1"/>
</dbReference>
<keyword evidence="13" id="KW-1185">Reference proteome</keyword>
<comment type="cofactor">
    <cofactor evidence="1">
        <name>Mg(2+)</name>
        <dbReference type="ChEBI" id="CHEBI:18420"/>
    </cofactor>
</comment>
<proteinExistence type="inferred from homology"/>
<evidence type="ECO:0000256" key="2">
    <source>
        <dbReference type="ARBA" id="ARBA00008307"/>
    </source>
</evidence>
<feature type="domain" description="Mab-21-like nucleotidyltransferase" evidence="10">
    <location>
        <begin position="462"/>
        <end position="643"/>
    </location>
</feature>
<dbReference type="Proteomes" id="UP001195483">
    <property type="component" value="Unassembled WGS sequence"/>
</dbReference>
<dbReference type="Gene3D" id="1.10.1410.40">
    <property type="match status" value="1"/>
</dbReference>
<evidence type="ECO:0000259" key="10">
    <source>
        <dbReference type="Pfam" id="PF03281"/>
    </source>
</evidence>
<evidence type="ECO:0000256" key="9">
    <source>
        <dbReference type="SAM" id="MobiDB-lite"/>
    </source>
</evidence>
<dbReference type="PANTHER" id="PTHR10656:SF42">
    <property type="entry name" value="CYCLIC GMP-AMP SYNTHASE-LIKE PROTEIN-RELATED"/>
    <property type="match status" value="1"/>
</dbReference>
<keyword evidence="8" id="KW-0460">Magnesium</keyword>
<evidence type="ECO:0000256" key="5">
    <source>
        <dbReference type="ARBA" id="ARBA00022723"/>
    </source>
</evidence>
<evidence type="ECO:0000256" key="4">
    <source>
        <dbReference type="ARBA" id="ARBA00022695"/>
    </source>
</evidence>
<keyword evidence="7" id="KW-0067">ATP-binding</keyword>
<accession>A0AAE0S642</accession>
<evidence type="ECO:0000256" key="3">
    <source>
        <dbReference type="ARBA" id="ARBA00022679"/>
    </source>
</evidence>
<feature type="compositionally biased region" description="Polar residues" evidence="9">
    <location>
        <begin position="315"/>
        <end position="325"/>
    </location>
</feature>
<comment type="caution">
    <text evidence="12">The sequence shown here is derived from an EMBL/GenBank/DDBJ whole genome shotgun (WGS) entry which is preliminary data.</text>
</comment>
<dbReference type="GO" id="GO:0046872">
    <property type="term" value="F:metal ion binding"/>
    <property type="evidence" value="ECO:0007669"/>
    <property type="project" value="UniProtKB-KW"/>
</dbReference>
<evidence type="ECO:0000313" key="13">
    <source>
        <dbReference type="Proteomes" id="UP001195483"/>
    </source>
</evidence>
<keyword evidence="6" id="KW-0547">Nucleotide-binding</keyword>
<dbReference type="GO" id="GO:0005524">
    <property type="term" value="F:ATP binding"/>
    <property type="evidence" value="ECO:0007669"/>
    <property type="project" value="UniProtKB-KW"/>
</dbReference>
<feature type="domain" description="Mab-21-like HhH/H2TH-like" evidence="11">
    <location>
        <begin position="656"/>
        <end position="752"/>
    </location>
</feature>
<reference evidence="12" key="2">
    <citation type="journal article" date="2021" name="Genome Biol. Evol.">
        <title>Developing a high-quality reference genome for a parasitic bivalve with doubly uniparental inheritance (Bivalvia: Unionida).</title>
        <authorList>
            <person name="Smith C.H."/>
        </authorList>
    </citation>
    <scope>NUCLEOTIDE SEQUENCE</scope>
    <source>
        <strain evidence="12">CHS0354</strain>
        <tissue evidence="12">Mantle</tissue>
    </source>
</reference>
<evidence type="ECO:0000313" key="12">
    <source>
        <dbReference type="EMBL" id="KAK3585713.1"/>
    </source>
</evidence>
<dbReference type="GO" id="GO:0016779">
    <property type="term" value="F:nucleotidyltransferase activity"/>
    <property type="evidence" value="ECO:0007669"/>
    <property type="project" value="UniProtKB-KW"/>
</dbReference>
<evidence type="ECO:0000256" key="7">
    <source>
        <dbReference type="ARBA" id="ARBA00022840"/>
    </source>
</evidence>
<organism evidence="12 13">
    <name type="scientific">Potamilus streckersoni</name>
    <dbReference type="NCBI Taxonomy" id="2493646"/>
    <lineage>
        <taxon>Eukaryota</taxon>
        <taxon>Metazoa</taxon>
        <taxon>Spiralia</taxon>
        <taxon>Lophotrochozoa</taxon>
        <taxon>Mollusca</taxon>
        <taxon>Bivalvia</taxon>
        <taxon>Autobranchia</taxon>
        <taxon>Heteroconchia</taxon>
        <taxon>Palaeoheterodonta</taxon>
        <taxon>Unionida</taxon>
        <taxon>Unionoidea</taxon>
        <taxon>Unionidae</taxon>
        <taxon>Ambleminae</taxon>
        <taxon>Lampsilini</taxon>
        <taxon>Potamilus</taxon>
    </lineage>
</organism>
<evidence type="ECO:0000256" key="1">
    <source>
        <dbReference type="ARBA" id="ARBA00001946"/>
    </source>
</evidence>
<evidence type="ECO:0000256" key="8">
    <source>
        <dbReference type="ARBA" id="ARBA00022842"/>
    </source>
</evidence>
<keyword evidence="4" id="KW-0548">Nucleotidyltransferase</keyword>
<feature type="region of interest" description="Disordered" evidence="9">
    <location>
        <begin position="308"/>
        <end position="350"/>
    </location>
</feature>
<name>A0AAE0S642_9BIVA</name>
<dbReference type="PANTHER" id="PTHR10656">
    <property type="entry name" value="CELL FATE DETERMINING PROTEIN MAB21-RELATED"/>
    <property type="match status" value="1"/>
</dbReference>
<feature type="compositionally biased region" description="Low complexity" evidence="9">
    <location>
        <begin position="326"/>
        <end position="337"/>
    </location>
</feature>
<dbReference type="Pfam" id="PF20266">
    <property type="entry name" value="Mab-21_C"/>
    <property type="match status" value="1"/>
</dbReference>
<comment type="similarity">
    <text evidence="2">Belongs to the mab-21 family.</text>
</comment>
<dbReference type="InterPro" id="IPR024810">
    <property type="entry name" value="MAB21L/cGLR"/>
</dbReference>
<feature type="compositionally biased region" description="Basic and acidic residues" evidence="9">
    <location>
        <begin position="246"/>
        <end position="263"/>
    </location>
</feature>
<dbReference type="AlphaFoldDB" id="A0AAE0S642"/>
<evidence type="ECO:0000259" key="11">
    <source>
        <dbReference type="Pfam" id="PF20266"/>
    </source>
</evidence>
<protein>
    <submittedName>
        <fullName evidence="12">Uncharacterized protein</fullName>
    </submittedName>
</protein>
<feature type="region of interest" description="Disordered" evidence="9">
    <location>
        <begin position="246"/>
        <end position="282"/>
    </location>
</feature>
<reference evidence="12" key="3">
    <citation type="submission" date="2023-05" db="EMBL/GenBank/DDBJ databases">
        <authorList>
            <person name="Smith C.H."/>
        </authorList>
    </citation>
    <scope>NUCLEOTIDE SEQUENCE</scope>
    <source>
        <strain evidence="12">CHS0354</strain>
        <tissue evidence="12">Mantle</tissue>
    </source>
</reference>